<evidence type="ECO:0000313" key="2">
    <source>
        <dbReference type="EMBL" id="KAJ9582238.1"/>
    </source>
</evidence>
<accession>A0AAD8E9M4</accession>
<reference evidence="2" key="2">
    <citation type="submission" date="2023-05" db="EMBL/GenBank/DDBJ databases">
        <authorList>
            <person name="Fouks B."/>
        </authorList>
    </citation>
    <scope>NUCLEOTIDE SEQUENCE</scope>
    <source>
        <strain evidence="2">Stay&amp;Tobe</strain>
        <tissue evidence="2">Testes</tissue>
    </source>
</reference>
<proteinExistence type="predicted"/>
<protein>
    <submittedName>
        <fullName evidence="2">Uncharacterized protein</fullName>
    </submittedName>
</protein>
<dbReference type="AlphaFoldDB" id="A0AAD8E9M4"/>
<feature type="compositionally biased region" description="Basic and acidic residues" evidence="1">
    <location>
        <begin position="10"/>
        <end position="33"/>
    </location>
</feature>
<evidence type="ECO:0000256" key="1">
    <source>
        <dbReference type="SAM" id="MobiDB-lite"/>
    </source>
</evidence>
<feature type="non-terminal residue" evidence="2">
    <location>
        <position position="116"/>
    </location>
</feature>
<feature type="region of interest" description="Disordered" evidence="1">
    <location>
        <begin position="1"/>
        <end position="33"/>
    </location>
</feature>
<reference evidence="2" key="1">
    <citation type="journal article" date="2023" name="IScience">
        <title>Live-bearing cockroach genome reveals convergent evolutionary mechanisms linked to viviparity in insects and beyond.</title>
        <authorList>
            <person name="Fouks B."/>
            <person name="Harrison M.C."/>
            <person name="Mikhailova A.A."/>
            <person name="Marchal E."/>
            <person name="English S."/>
            <person name="Carruthers M."/>
            <person name="Jennings E.C."/>
            <person name="Chiamaka E.L."/>
            <person name="Frigard R.A."/>
            <person name="Pippel M."/>
            <person name="Attardo G.M."/>
            <person name="Benoit J.B."/>
            <person name="Bornberg-Bauer E."/>
            <person name="Tobe S.S."/>
        </authorList>
    </citation>
    <scope>NUCLEOTIDE SEQUENCE</scope>
    <source>
        <strain evidence="2">Stay&amp;Tobe</strain>
    </source>
</reference>
<name>A0AAD8E9M4_DIPPU</name>
<evidence type="ECO:0000313" key="3">
    <source>
        <dbReference type="Proteomes" id="UP001233999"/>
    </source>
</evidence>
<sequence length="116" mass="13894">DRPAGGGRVAGDRRPDPVRESEERPLHDIVHPEDGDHRYEIAHSVNKRTSSASINRSESYKERVHNKKSYFYLFIFFFQREIRERRKTSDPNLSKSRRQEMLLRKVPKQTYFVLYE</sequence>
<feature type="non-terminal residue" evidence="2">
    <location>
        <position position="1"/>
    </location>
</feature>
<gene>
    <name evidence="2" type="ORF">L9F63_003367</name>
</gene>
<keyword evidence="3" id="KW-1185">Reference proteome</keyword>
<dbReference type="EMBL" id="JASPKZ010007815">
    <property type="protein sequence ID" value="KAJ9582238.1"/>
    <property type="molecule type" value="Genomic_DNA"/>
</dbReference>
<dbReference type="Proteomes" id="UP001233999">
    <property type="component" value="Unassembled WGS sequence"/>
</dbReference>
<comment type="caution">
    <text evidence="2">The sequence shown here is derived from an EMBL/GenBank/DDBJ whole genome shotgun (WGS) entry which is preliminary data.</text>
</comment>
<organism evidence="2 3">
    <name type="scientific">Diploptera punctata</name>
    <name type="common">Pacific beetle cockroach</name>
    <dbReference type="NCBI Taxonomy" id="6984"/>
    <lineage>
        <taxon>Eukaryota</taxon>
        <taxon>Metazoa</taxon>
        <taxon>Ecdysozoa</taxon>
        <taxon>Arthropoda</taxon>
        <taxon>Hexapoda</taxon>
        <taxon>Insecta</taxon>
        <taxon>Pterygota</taxon>
        <taxon>Neoptera</taxon>
        <taxon>Polyneoptera</taxon>
        <taxon>Dictyoptera</taxon>
        <taxon>Blattodea</taxon>
        <taxon>Blaberoidea</taxon>
        <taxon>Blaberidae</taxon>
        <taxon>Diplopterinae</taxon>
        <taxon>Diploptera</taxon>
    </lineage>
</organism>